<accession>A0ABW0I1F4</accession>
<keyword evidence="1" id="KW-1003">Cell membrane</keyword>
<dbReference type="RefSeq" id="WP_378138460.1">
    <property type="nucleotide sequence ID" value="NZ_JBHSMI010000052.1"/>
</dbReference>
<evidence type="ECO:0000256" key="3">
    <source>
        <dbReference type="ARBA" id="ARBA00023136"/>
    </source>
</evidence>
<evidence type="ECO:0000256" key="6">
    <source>
        <dbReference type="SAM" id="MobiDB-lite"/>
    </source>
</evidence>
<dbReference type="EMBL" id="JBHSMI010000052">
    <property type="protein sequence ID" value="MFC5406383.1"/>
    <property type="molecule type" value="Genomic_DNA"/>
</dbReference>
<dbReference type="Gene3D" id="3.40.190.10">
    <property type="entry name" value="Periplasmic binding protein-like II"/>
    <property type="match status" value="2"/>
</dbReference>
<evidence type="ECO:0000313" key="9">
    <source>
        <dbReference type="Proteomes" id="UP001596113"/>
    </source>
</evidence>
<dbReference type="SUPFAM" id="SSF53850">
    <property type="entry name" value="Periplasmic binding protein-like II"/>
    <property type="match status" value="1"/>
</dbReference>
<dbReference type="InterPro" id="IPR050490">
    <property type="entry name" value="Bact_solute-bd_prot1"/>
</dbReference>
<keyword evidence="9" id="KW-1185">Reference proteome</keyword>
<name>A0ABW0I1F4_9BACL</name>
<keyword evidence="5" id="KW-0449">Lipoprotein</keyword>
<evidence type="ECO:0000256" key="4">
    <source>
        <dbReference type="ARBA" id="ARBA00023139"/>
    </source>
</evidence>
<proteinExistence type="predicted"/>
<keyword evidence="4" id="KW-0564">Palmitate</keyword>
<dbReference type="Pfam" id="PF01547">
    <property type="entry name" value="SBP_bac_1"/>
    <property type="match status" value="1"/>
</dbReference>
<feature type="region of interest" description="Disordered" evidence="6">
    <location>
        <begin position="32"/>
        <end position="56"/>
    </location>
</feature>
<keyword evidence="3" id="KW-0472">Membrane</keyword>
<feature type="compositionally biased region" description="Low complexity" evidence="6">
    <location>
        <begin position="32"/>
        <end position="52"/>
    </location>
</feature>
<dbReference type="PANTHER" id="PTHR43649">
    <property type="entry name" value="ARABINOSE-BINDING PROTEIN-RELATED"/>
    <property type="match status" value="1"/>
</dbReference>
<reference evidence="9" key="1">
    <citation type="journal article" date="2019" name="Int. J. Syst. Evol. Microbiol.">
        <title>The Global Catalogue of Microorganisms (GCM) 10K type strain sequencing project: providing services to taxonomists for standard genome sequencing and annotation.</title>
        <authorList>
            <consortium name="The Broad Institute Genomics Platform"/>
            <consortium name="The Broad Institute Genome Sequencing Center for Infectious Disease"/>
            <person name="Wu L."/>
            <person name="Ma J."/>
        </authorList>
    </citation>
    <scope>NUCLEOTIDE SEQUENCE [LARGE SCALE GENOMIC DNA]</scope>
    <source>
        <strain evidence="9">CGMCC 1.18575</strain>
    </source>
</reference>
<protein>
    <submittedName>
        <fullName evidence="8">ABC transporter substrate-binding protein</fullName>
    </submittedName>
</protein>
<dbReference type="PANTHER" id="PTHR43649:SF33">
    <property type="entry name" value="POLYGALACTURONAN_RHAMNOGALACTURONAN-BINDING PROTEIN YTCQ"/>
    <property type="match status" value="1"/>
</dbReference>
<organism evidence="8 9">
    <name type="scientific">Cohnella soli</name>
    <dbReference type="NCBI Taxonomy" id="425005"/>
    <lineage>
        <taxon>Bacteria</taxon>
        <taxon>Bacillati</taxon>
        <taxon>Bacillota</taxon>
        <taxon>Bacilli</taxon>
        <taxon>Bacillales</taxon>
        <taxon>Paenibacillaceae</taxon>
        <taxon>Cohnella</taxon>
    </lineage>
</organism>
<evidence type="ECO:0000256" key="5">
    <source>
        <dbReference type="ARBA" id="ARBA00023288"/>
    </source>
</evidence>
<gene>
    <name evidence="8" type="ORF">ACFPOF_26935</name>
</gene>
<evidence type="ECO:0000256" key="2">
    <source>
        <dbReference type="ARBA" id="ARBA00022729"/>
    </source>
</evidence>
<feature type="signal peptide" evidence="7">
    <location>
        <begin position="1"/>
        <end position="24"/>
    </location>
</feature>
<dbReference type="PROSITE" id="PS51257">
    <property type="entry name" value="PROKAR_LIPOPROTEIN"/>
    <property type="match status" value="1"/>
</dbReference>
<evidence type="ECO:0000313" key="8">
    <source>
        <dbReference type="EMBL" id="MFC5406383.1"/>
    </source>
</evidence>
<comment type="caution">
    <text evidence="8">The sequence shown here is derived from an EMBL/GenBank/DDBJ whole genome shotgun (WGS) entry which is preliminary data.</text>
</comment>
<feature type="chain" id="PRO_5047500697" evidence="7">
    <location>
        <begin position="25"/>
        <end position="441"/>
    </location>
</feature>
<dbReference type="Proteomes" id="UP001596113">
    <property type="component" value="Unassembled WGS sequence"/>
</dbReference>
<sequence>MRNKKASRMTSSLLLVALTSGLLAGCGSNNNNSSNASGSPEASSSPVASGSATPADGKKVKLRVATSFAGSDPWVNAFTDSVKAFEAANPNITVVDESTPVNAEALRTKIKADAATGNLADVMFYFNGSETKMLQETNEIVSWEDELAKDPEWASTFNAGILEKVKYEGKQYSLPYIGFYEGLFWNKSLFDKFQLEAPTTYDAFMKAVDTFAKNDVIPFATSLTTPYLQEALVLSQVGPEGQKLAYDPSWAPAINIIKELNNKKAFPRDALTLDDDKAQALFSGEKAAMMFNGSWTAVGLSKNPAIQITPFPLVPGGKGENMIISGFGSGWYMKKNDDQAQYNAALAFVKYMTSPDVAGKFAAIGGTYAVKTTDSGDTAELLKSGNAMVAQAKDFVMPIDSYVSRESYTDFLKGLSYLANGKKTAEEVLAQAKKLSDRNKG</sequence>
<dbReference type="InterPro" id="IPR006059">
    <property type="entry name" value="SBP"/>
</dbReference>
<keyword evidence="2 7" id="KW-0732">Signal</keyword>
<evidence type="ECO:0000256" key="7">
    <source>
        <dbReference type="SAM" id="SignalP"/>
    </source>
</evidence>
<evidence type="ECO:0000256" key="1">
    <source>
        <dbReference type="ARBA" id="ARBA00022475"/>
    </source>
</evidence>